<sequence length="271" mass="30529">MRPGFASTCFQKIFFFKTFLKNNYPRSLVSNPSYTILVAEDDSRTRKALAHSLEAAGYKVIIAIDGQEALDQFQATEKIDLVVLDVMMPRLDGFQVCQILRETSDIPIIMATVLGNSADRIVGLEMGATDYIVKPFSTQELIARIRSILRRTLPHRTDNLVATAPPRQQVLIVGPLRLDPSTHRAYRKDHPLQLTEIEFRLLELLASKPGHLFSRGDILAALWGYDASSAADTKTVDVHISRLRIKLNDNTSDPEFISTIRGRGYMFLVQR</sequence>
<evidence type="ECO:0000256" key="9">
    <source>
        <dbReference type="PROSITE-ProRule" id="PRU00169"/>
    </source>
</evidence>
<dbReference type="PATRIC" id="fig|1666911.3.peg.2931"/>
<evidence type="ECO:0000256" key="2">
    <source>
        <dbReference type="ARBA" id="ARBA00015955"/>
    </source>
</evidence>
<dbReference type="AlphaFoldDB" id="A0A0P7YZI2"/>
<evidence type="ECO:0000259" key="11">
    <source>
        <dbReference type="PROSITE" id="PS50110"/>
    </source>
</evidence>
<dbReference type="SUPFAM" id="SSF46894">
    <property type="entry name" value="C-terminal effector domain of the bipartite response regulators"/>
    <property type="match status" value="1"/>
</dbReference>
<dbReference type="FunFam" id="3.40.50.2300:FF:000001">
    <property type="entry name" value="DNA-binding response regulator PhoB"/>
    <property type="match status" value="1"/>
</dbReference>
<evidence type="ECO:0000313" key="13">
    <source>
        <dbReference type="EMBL" id="KPQ36775.1"/>
    </source>
</evidence>
<feature type="domain" description="OmpR/PhoB-type" evidence="12">
    <location>
        <begin position="168"/>
        <end position="269"/>
    </location>
</feature>
<comment type="caution">
    <text evidence="13">The sequence shown here is derived from an EMBL/GenBank/DDBJ whole genome shotgun (WGS) entry which is preliminary data.</text>
</comment>
<dbReference type="PANTHER" id="PTHR48111">
    <property type="entry name" value="REGULATOR OF RPOS"/>
    <property type="match status" value="1"/>
</dbReference>
<feature type="modified residue" description="4-aspartylphosphate" evidence="9">
    <location>
        <position position="85"/>
    </location>
</feature>
<dbReference type="GO" id="GO:0000976">
    <property type="term" value="F:transcription cis-regulatory region binding"/>
    <property type="evidence" value="ECO:0007669"/>
    <property type="project" value="TreeGrafter"/>
</dbReference>
<dbReference type="InterPro" id="IPR039420">
    <property type="entry name" value="WalR-like"/>
</dbReference>
<dbReference type="CDD" id="cd00383">
    <property type="entry name" value="trans_reg_C"/>
    <property type="match status" value="1"/>
</dbReference>
<evidence type="ECO:0000256" key="7">
    <source>
        <dbReference type="ARBA" id="ARBA00023163"/>
    </source>
</evidence>
<dbReference type="SMART" id="SM00862">
    <property type="entry name" value="Trans_reg_C"/>
    <property type="match status" value="1"/>
</dbReference>
<dbReference type="InterPro" id="IPR001789">
    <property type="entry name" value="Sig_transdc_resp-reg_receiver"/>
</dbReference>
<evidence type="ECO:0000256" key="5">
    <source>
        <dbReference type="ARBA" id="ARBA00023015"/>
    </source>
</evidence>
<dbReference type="PROSITE" id="PS50110">
    <property type="entry name" value="RESPONSE_REGULATORY"/>
    <property type="match status" value="1"/>
</dbReference>
<dbReference type="SMART" id="SM00448">
    <property type="entry name" value="REC"/>
    <property type="match status" value="1"/>
</dbReference>
<evidence type="ECO:0000256" key="4">
    <source>
        <dbReference type="ARBA" id="ARBA00023012"/>
    </source>
</evidence>
<protein>
    <recommendedName>
        <fullName evidence="2">Probable transcriptional regulator ycf27</fullName>
    </recommendedName>
    <alternativeName>
        <fullName evidence="8">OmpR-like protein</fullName>
    </alternativeName>
</protein>
<dbReference type="PANTHER" id="PTHR48111:SF65">
    <property type="entry name" value="OMPR SUBFAMILY"/>
    <property type="match status" value="1"/>
</dbReference>
<keyword evidence="7" id="KW-0804">Transcription</keyword>
<comment type="function">
    <text evidence="1">Probable promoter-specific protein mediating the interaction between DNA and RNA polymerase.</text>
</comment>
<dbReference type="Gene3D" id="6.10.250.690">
    <property type="match status" value="1"/>
</dbReference>
<keyword evidence="4" id="KW-0902">Two-component regulatory system</keyword>
<keyword evidence="3 9" id="KW-0597">Phosphoprotein</keyword>
<reference evidence="13 14" key="1">
    <citation type="submission" date="2015-09" db="EMBL/GenBank/DDBJ databases">
        <title>Identification and resolution of microdiversity through metagenomic sequencing of parallel consortia.</title>
        <authorList>
            <person name="Nelson W.C."/>
            <person name="Romine M.F."/>
            <person name="Lindemann S.R."/>
        </authorList>
    </citation>
    <scope>NUCLEOTIDE SEQUENCE [LARGE SCALE GENOMIC DNA]</scope>
    <source>
        <strain evidence="13">Ana</strain>
    </source>
</reference>
<dbReference type="GO" id="GO:0006355">
    <property type="term" value="P:regulation of DNA-templated transcription"/>
    <property type="evidence" value="ECO:0007669"/>
    <property type="project" value="InterPro"/>
</dbReference>
<feature type="DNA-binding region" description="OmpR/PhoB-type" evidence="10">
    <location>
        <begin position="168"/>
        <end position="269"/>
    </location>
</feature>
<evidence type="ECO:0000313" key="14">
    <source>
        <dbReference type="Proteomes" id="UP000050465"/>
    </source>
</evidence>
<evidence type="ECO:0000256" key="10">
    <source>
        <dbReference type="PROSITE-ProRule" id="PRU01091"/>
    </source>
</evidence>
<evidence type="ECO:0000256" key="1">
    <source>
        <dbReference type="ARBA" id="ARBA00003612"/>
    </source>
</evidence>
<evidence type="ECO:0000256" key="6">
    <source>
        <dbReference type="ARBA" id="ARBA00023125"/>
    </source>
</evidence>
<organism evidence="13 14">
    <name type="scientific">Phormidesmis priestleyi Ana</name>
    <dbReference type="NCBI Taxonomy" id="1666911"/>
    <lineage>
        <taxon>Bacteria</taxon>
        <taxon>Bacillati</taxon>
        <taxon>Cyanobacteriota</taxon>
        <taxon>Cyanophyceae</taxon>
        <taxon>Leptolyngbyales</taxon>
        <taxon>Leptolyngbyaceae</taxon>
        <taxon>Phormidesmis</taxon>
    </lineage>
</organism>
<keyword evidence="5" id="KW-0805">Transcription regulation</keyword>
<proteinExistence type="predicted"/>
<dbReference type="InterPro" id="IPR036388">
    <property type="entry name" value="WH-like_DNA-bd_sf"/>
</dbReference>
<dbReference type="GO" id="GO:0005829">
    <property type="term" value="C:cytosol"/>
    <property type="evidence" value="ECO:0007669"/>
    <property type="project" value="TreeGrafter"/>
</dbReference>
<evidence type="ECO:0000259" key="12">
    <source>
        <dbReference type="PROSITE" id="PS51755"/>
    </source>
</evidence>
<dbReference type="SUPFAM" id="SSF52172">
    <property type="entry name" value="CheY-like"/>
    <property type="match status" value="1"/>
</dbReference>
<dbReference type="GO" id="GO:0032993">
    <property type="term" value="C:protein-DNA complex"/>
    <property type="evidence" value="ECO:0007669"/>
    <property type="project" value="TreeGrafter"/>
</dbReference>
<dbReference type="Pfam" id="PF00486">
    <property type="entry name" value="Trans_reg_C"/>
    <property type="match status" value="1"/>
</dbReference>
<name>A0A0P7YZI2_9CYAN</name>
<dbReference type="Gene3D" id="3.40.50.2300">
    <property type="match status" value="1"/>
</dbReference>
<dbReference type="InterPro" id="IPR001867">
    <property type="entry name" value="OmpR/PhoB-type_DNA-bd"/>
</dbReference>
<dbReference type="Gene3D" id="1.10.10.10">
    <property type="entry name" value="Winged helix-like DNA-binding domain superfamily/Winged helix DNA-binding domain"/>
    <property type="match status" value="1"/>
</dbReference>
<dbReference type="GO" id="GO:0000156">
    <property type="term" value="F:phosphorelay response regulator activity"/>
    <property type="evidence" value="ECO:0007669"/>
    <property type="project" value="TreeGrafter"/>
</dbReference>
<dbReference type="EMBL" id="LJZR01000004">
    <property type="protein sequence ID" value="KPQ36775.1"/>
    <property type="molecule type" value="Genomic_DNA"/>
</dbReference>
<dbReference type="Proteomes" id="UP000050465">
    <property type="component" value="Unassembled WGS sequence"/>
</dbReference>
<dbReference type="STRING" id="1666911.HLUCCA11_04615"/>
<dbReference type="Pfam" id="PF00072">
    <property type="entry name" value="Response_reg"/>
    <property type="match status" value="1"/>
</dbReference>
<evidence type="ECO:0000256" key="3">
    <source>
        <dbReference type="ARBA" id="ARBA00022553"/>
    </source>
</evidence>
<feature type="domain" description="Response regulatory" evidence="11">
    <location>
        <begin position="35"/>
        <end position="149"/>
    </location>
</feature>
<keyword evidence="6 10" id="KW-0238">DNA-binding</keyword>
<evidence type="ECO:0000256" key="8">
    <source>
        <dbReference type="ARBA" id="ARBA00032623"/>
    </source>
</evidence>
<dbReference type="InterPro" id="IPR016032">
    <property type="entry name" value="Sig_transdc_resp-reg_C-effctor"/>
</dbReference>
<accession>A0A0P7YZI2</accession>
<dbReference type="PROSITE" id="PS51755">
    <property type="entry name" value="OMPR_PHOB"/>
    <property type="match status" value="1"/>
</dbReference>
<gene>
    <name evidence="13" type="primary">rpaB</name>
    <name evidence="13" type="ORF">HLUCCA11_04615</name>
</gene>
<dbReference type="InterPro" id="IPR011006">
    <property type="entry name" value="CheY-like_superfamily"/>
</dbReference>